<evidence type="ECO:0000313" key="1">
    <source>
        <dbReference type="EMBL" id="JAH47298.1"/>
    </source>
</evidence>
<organism evidence="1">
    <name type="scientific">Anguilla anguilla</name>
    <name type="common">European freshwater eel</name>
    <name type="synonym">Muraena anguilla</name>
    <dbReference type="NCBI Taxonomy" id="7936"/>
    <lineage>
        <taxon>Eukaryota</taxon>
        <taxon>Metazoa</taxon>
        <taxon>Chordata</taxon>
        <taxon>Craniata</taxon>
        <taxon>Vertebrata</taxon>
        <taxon>Euteleostomi</taxon>
        <taxon>Actinopterygii</taxon>
        <taxon>Neopterygii</taxon>
        <taxon>Teleostei</taxon>
        <taxon>Anguilliformes</taxon>
        <taxon>Anguillidae</taxon>
        <taxon>Anguilla</taxon>
    </lineage>
</organism>
<proteinExistence type="predicted"/>
<dbReference type="EMBL" id="GBXM01061279">
    <property type="protein sequence ID" value="JAH47298.1"/>
    <property type="molecule type" value="Transcribed_RNA"/>
</dbReference>
<dbReference type="AlphaFoldDB" id="A0A0E9T3U2"/>
<protein>
    <submittedName>
        <fullName evidence="1">Uncharacterized protein</fullName>
    </submittedName>
</protein>
<name>A0A0E9T3U2_ANGAN</name>
<accession>A0A0E9T3U2</accession>
<reference evidence="1" key="2">
    <citation type="journal article" date="2015" name="Fish Shellfish Immunol.">
        <title>Early steps in the European eel (Anguilla anguilla)-Vibrio vulnificus interaction in the gills: Role of the RtxA13 toxin.</title>
        <authorList>
            <person name="Callol A."/>
            <person name="Pajuelo D."/>
            <person name="Ebbesson L."/>
            <person name="Teles M."/>
            <person name="MacKenzie S."/>
            <person name="Amaro C."/>
        </authorList>
    </citation>
    <scope>NUCLEOTIDE SEQUENCE</scope>
</reference>
<sequence length="58" mass="7019">MLPMWLGNQHVKREREWFSVLLTSGGWAPYPRLFKTRTRTIYYVPELAVVSSYWLHHI</sequence>
<reference evidence="1" key="1">
    <citation type="submission" date="2014-11" db="EMBL/GenBank/DDBJ databases">
        <authorList>
            <person name="Amaro Gonzalez C."/>
        </authorList>
    </citation>
    <scope>NUCLEOTIDE SEQUENCE</scope>
</reference>